<dbReference type="EMBL" id="KQ436245">
    <property type="protein sequence ID" value="KOX67307.1"/>
    <property type="molecule type" value="Genomic_DNA"/>
</dbReference>
<evidence type="ECO:0000313" key="3">
    <source>
        <dbReference type="Proteomes" id="UP000053105"/>
    </source>
</evidence>
<name>A0A0M8ZMV3_9HYME</name>
<keyword evidence="3" id="KW-1185">Reference proteome</keyword>
<dbReference type="Proteomes" id="UP000053105">
    <property type="component" value="Unassembled WGS sequence"/>
</dbReference>
<feature type="region of interest" description="Disordered" evidence="1">
    <location>
        <begin position="1"/>
        <end position="21"/>
    </location>
</feature>
<evidence type="ECO:0000256" key="1">
    <source>
        <dbReference type="SAM" id="MobiDB-lite"/>
    </source>
</evidence>
<evidence type="ECO:0000313" key="2">
    <source>
        <dbReference type="EMBL" id="KOX67307.1"/>
    </source>
</evidence>
<gene>
    <name evidence="2" type="ORF">WN51_09882</name>
</gene>
<organism evidence="2 3">
    <name type="scientific">Melipona quadrifasciata</name>
    <dbReference type="NCBI Taxonomy" id="166423"/>
    <lineage>
        <taxon>Eukaryota</taxon>
        <taxon>Metazoa</taxon>
        <taxon>Ecdysozoa</taxon>
        <taxon>Arthropoda</taxon>
        <taxon>Hexapoda</taxon>
        <taxon>Insecta</taxon>
        <taxon>Pterygota</taxon>
        <taxon>Neoptera</taxon>
        <taxon>Endopterygota</taxon>
        <taxon>Hymenoptera</taxon>
        <taxon>Apocrita</taxon>
        <taxon>Aculeata</taxon>
        <taxon>Apoidea</taxon>
        <taxon>Anthophila</taxon>
        <taxon>Apidae</taxon>
        <taxon>Melipona</taxon>
    </lineage>
</organism>
<reference evidence="2 3" key="1">
    <citation type="submission" date="2015-07" db="EMBL/GenBank/DDBJ databases">
        <title>The genome of Melipona quadrifasciata.</title>
        <authorList>
            <person name="Pan H."/>
            <person name="Kapheim K."/>
        </authorList>
    </citation>
    <scope>NUCLEOTIDE SEQUENCE [LARGE SCALE GENOMIC DNA]</scope>
    <source>
        <strain evidence="2">0111107301</strain>
        <tissue evidence="2">Whole body</tissue>
    </source>
</reference>
<sequence>MVRKAVEAEERKEKEQTKEKPTTCVVFRTEKHATPEAERREGRIHVRDTLRLIFASVLLTDRFPKHESVRSTRVRLFLFAVLEQQDSERMPERDVPEWSVSSQGSPEVSQLQVARWLDESLAGHAPTPPLGSSVELAGRNWWSGHAAGVVSSMEWWAIYHEWRSFIRIQHRPTASRTCHCVHENRRLYGGKVYDLAQKNSDTSDMTPTGDSETLCGSYRICKV</sequence>
<accession>A0A0M8ZMV3</accession>
<protein>
    <submittedName>
        <fullName evidence="2">Uncharacterized protein</fullName>
    </submittedName>
</protein>
<dbReference type="AlphaFoldDB" id="A0A0M8ZMV3"/>
<proteinExistence type="predicted"/>